<accession>A0A455T897</accession>
<protein>
    <recommendedName>
        <fullName evidence="2">Metal-sensitive transcriptional regulator</fullName>
    </recommendedName>
</protein>
<evidence type="ECO:0000313" key="1">
    <source>
        <dbReference type="EMBL" id="BBH95670.1"/>
    </source>
</evidence>
<reference evidence="1" key="1">
    <citation type="submission" date="2018-12" db="EMBL/GenBank/DDBJ databases">
        <title>Novel natural products biosynthetic potential of the class Ktedonobacteria.</title>
        <authorList>
            <person name="Zheng Y."/>
            <person name="Saitou A."/>
            <person name="Wang C.M."/>
            <person name="Toyoda A."/>
            <person name="Minakuchi Y."/>
            <person name="Sekiguchi Y."/>
            <person name="Ueda K."/>
            <person name="Takano H."/>
            <person name="Sakai Y."/>
            <person name="Yokota A."/>
            <person name="Yabe S."/>
        </authorList>
    </citation>
    <scope>NUCLEOTIDE SEQUENCE</scope>
    <source>
        <strain evidence="1">A3-2</strain>
    </source>
</reference>
<dbReference type="Pfam" id="PF02583">
    <property type="entry name" value="Trns_repr_metal"/>
    <property type="match status" value="1"/>
</dbReference>
<dbReference type="GO" id="GO:0045892">
    <property type="term" value="P:negative regulation of DNA-templated transcription"/>
    <property type="evidence" value="ECO:0007669"/>
    <property type="project" value="UniProtKB-ARBA"/>
</dbReference>
<dbReference type="Gene3D" id="1.20.58.1000">
    <property type="entry name" value="Metal-sensitive repressor, helix protomer"/>
    <property type="match status" value="1"/>
</dbReference>
<dbReference type="GO" id="GO:0046872">
    <property type="term" value="F:metal ion binding"/>
    <property type="evidence" value="ECO:0007669"/>
    <property type="project" value="InterPro"/>
</dbReference>
<dbReference type="AlphaFoldDB" id="A0A455T897"/>
<dbReference type="PANTHER" id="PTHR33677">
    <property type="entry name" value="TRANSCRIPTIONAL REPRESSOR FRMR-RELATED"/>
    <property type="match status" value="1"/>
</dbReference>
<dbReference type="EMBL" id="AP019377">
    <property type="protein sequence ID" value="BBH95670.1"/>
    <property type="molecule type" value="Genomic_DNA"/>
</dbReference>
<evidence type="ECO:0008006" key="2">
    <source>
        <dbReference type="Google" id="ProtNLM"/>
    </source>
</evidence>
<dbReference type="InterPro" id="IPR038390">
    <property type="entry name" value="Metal_Tscrpt_repr_sf"/>
</dbReference>
<name>A0A455T897_9CHLR</name>
<dbReference type="InterPro" id="IPR003735">
    <property type="entry name" value="Metal_Tscrpt_repr"/>
</dbReference>
<dbReference type="GO" id="GO:0003677">
    <property type="term" value="F:DNA binding"/>
    <property type="evidence" value="ECO:0007669"/>
    <property type="project" value="InterPro"/>
</dbReference>
<dbReference type="CDD" id="cd10151">
    <property type="entry name" value="TthCsoR-like_DUF156"/>
    <property type="match status" value="1"/>
</dbReference>
<sequence>MQEERRREVLKRLSYIKGHLDGISKMVEEDKYCVDILRQSYAVRRALEKVEAIILEGHLHTCVPEGIKSGRQEAVVAELLQLFTLAGNHLKTQEAAELPPAEGEE</sequence>
<organism evidence="1">
    <name type="scientific">Thermogemmatispora argillosa</name>
    <dbReference type="NCBI Taxonomy" id="2045280"/>
    <lineage>
        <taxon>Bacteria</taxon>
        <taxon>Bacillati</taxon>
        <taxon>Chloroflexota</taxon>
        <taxon>Ktedonobacteria</taxon>
        <taxon>Thermogemmatisporales</taxon>
        <taxon>Thermogemmatisporaceae</taxon>
        <taxon>Thermogemmatispora</taxon>
    </lineage>
</organism>
<proteinExistence type="predicted"/>
<dbReference type="PANTHER" id="PTHR33677:SF3">
    <property type="entry name" value="COPPER-SENSING TRANSCRIPTIONAL REPRESSOR RICR"/>
    <property type="match status" value="1"/>
</dbReference>
<gene>
    <name evidence="1" type="ORF">KTA_38690</name>
</gene>